<dbReference type="Proteomes" id="UP000696573">
    <property type="component" value="Unassembled WGS sequence"/>
</dbReference>
<feature type="region of interest" description="Disordered" evidence="1">
    <location>
        <begin position="1"/>
        <end position="54"/>
    </location>
</feature>
<feature type="region of interest" description="Disordered" evidence="1">
    <location>
        <begin position="216"/>
        <end position="251"/>
    </location>
</feature>
<comment type="caution">
    <text evidence="2">The sequence shown here is derived from an EMBL/GenBank/DDBJ whole genome shotgun (WGS) entry which is preliminary data.</text>
</comment>
<keyword evidence="3" id="KW-1185">Reference proteome</keyword>
<accession>A0A9N9V7B8</accession>
<dbReference type="OrthoDB" id="3439027at2759"/>
<evidence type="ECO:0000256" key="1">
    <source>
        <dbReference type="SAM" id="MobiDB-lite"/>
    </source>
</evidence>
<dbReference type="EMBL" id="CABFNQ020000532">
    <property type="protein sequence ID" value="CAH0018326.1"/>
    <property type="molecule type" value="Genomic_DNA"/>
</dbReference>
<feature type="region of interest" description="Disordered" evidence="1">
    <location>
        <begin position="174"/>
        <end position="198"/>
    </location>
</feature>
<organism evidence="2 3">
    <name type="scientific">Clonostachys rhizophaga</name>
    <dbReference type="NCBI Taxonomy" id="160324"/>
    <lineage>
        <taxon>Eukaryota</taxon>
        <taxon>Fungi</taxon>
        <taxon>Dikarya</taxon>
        <taxon>Ascomycota</taxon>
        <taxon>Pezizomycotina</taxon>
        <taxon>Sordariomycetes</taxon>
        <taxon>Hypocreomycetidae</taxon>
        <taxon>Hypocreales</taxon>
        <taxon>Bionectriaceae</taxon>
        <taxon>Clonostachys</taxon>
    </lineage>
</organism>
<protein>
    <submittedName>
        <fullName evidence="2">Uncharacterized protein</fullName>
    </submittedName>
</protein>
<dbReference type="AlphaFoldDB" id="A0A9N9V7B8"/>
<gene>
    <name evidence="2" type="ORF">CRHIZ90672A_00006712</name>
</gene>
<evidence type="ECO:0000313" key="2">
    <source>
        <dbReference type="EMBL" id="CAH0018326.1"/>
    </source>
</evidence>
<evidence type="ECO:0000313" key="3">
    <source>
        <dbReference type="Proteomes" id="UP000696573"/>
    </source>
</evidence>
<proteinExistence type="predicted"/>
<feature type="compositionally biased region" description="Basic and acidic residues" evidence="1">
    <location>
        <begin position="219"/>
        <end position="230"/>
    </location>
</feature>
<feature type="region of interest" description="Disordered" evidence="1">
    <location>
        <begin position="76"/>
        <end position="138"/>
    </location>
</feature>
<sequence>MPFPLSIPTDAEMRSRRDSFPPTQVRVEVPKSGKTRRQQEDRPLLDDIDDDPLTYFLTPTPGFEDDEQDMELDGLTFDAGIEDPSQPREIVRSVSPSSLDGGFRSPGSNRSSSPCFDSDATSGDEEEDEEYIHFSPSSPRLTPLRDLYVDGLGQRPQSPLFNRSANGLLSPASFPAIRGRSHNRPVRSRSLSAARSRNARVWREPSPDVWSIEEETEEELKNENSIHNGDELETQAAKPKKRVRFLLPNTN</sequence>
<feature type="compositionally biased region" description="Polar residues" evidence="1">
    <location>
        <begin position="106"/>
        <end position="121"/>
    </location>
</feature>
<reference evidence="2" key="1">
    <citation type="submission" date="2021-10" db="EMBL/GenBank/DDBJ databases">
        <authorList>
            <person name="Piombo E."/>
        </authorList>
    </citation>
    <scope>NUCLEOTIDE SEQUENCE</scope>
</reference>
<name>A0A9N9V7B8_9HYPO</name>